<dbReference type="KEGG" id="bgt:106060250"/>
<dbReference type="Pfam" id="PF00664">
    <property type="entry name" value="ABC_membrane"/>
    <property type="match status" value="1"/>
</dbReference>
<dbReference type="PROSITE" id="PS50893">
    <property type="entry name" value="ABC_TRANSPORTER_2"/>
    <property type="match status" value="1"/>
</dbReference>
<feature type="transmembrane region" description="Helical" evidence="10">
    <location>
        <begin position="15"/>
        <end position="43"/>
    </location>
</feature>
<evidence type="ECO:0000313" key="14">
    <source>
        <dbReference type="Proteomes" id="UP000076420"/>
    </source>
</evidence>
<evidence type="ECO:0008006" key="15">
    <source>
        <dbReference type="Google" id="ProtNLM"/>
    </source>
</evidence>
<dbReference type="VEuPathDB" id="VectorBase:BGLAX_041847"/>
<evidence type="ECO:0000256" key="6">
    <source>
        <dbReference type="ARBA" id="ARBA00022741"/>
    </source>
</evidence>
<dbReference type="Proteomes" id="UP000076420">
    <property type="component" value="Unassembled WGS sequence"/>
</dbReference>
<evidence type="ECO:0000313" key="13">
    <source>
        <dbReference type="EnsemblMetazoa" id="BGLB018510-PA"/>
    </source>
</evidence>
<dbReference type="InterPro" id="IPR003593">
    <property type="entry name" value="AAA+_ATPase"/>
</dbReference>
<comment type="similarity">
    <text evidence="2">Belongs to the ABC transporter superfamily. ABCC family. Conjugate transporter (TC 3.A.1.208) subfamily.</text>
</comment>
<evidence type="ECO:0000256" key="10">
    <source>
        <dbReference type="SAM" id="Phobius"/>
    </source>
</evidence>
<dbReference type="SUPFAM" id="SSF52540">
    <property type="entry name" value="P-loop containing nucleoside triphosphate hydrolases"/>
    <property type="match status" value="2"/>
</dbReference>
<dbReference type="GO" id="GO:0016020">
    <property type="term" value="C:membrane"/>
    <property type="evidence" value="ECO:0007669"/>
    <property type="project" value="InterPro"/>
</dbReference>
<keyword evidence="5" id="KW-0677">Repeat</keyword>
<name>A0A2C9KF12_BIOGL</name>
<evidence type="ECO:0000256" key="9">
    <source>
        <dbReference type="ARBA" id="ARBA00023136"/>
    </source>
</evidence>
<evidence type="ECO:0000256" key="5">
    <source>
        <dbReference type="ARBA" id="ARBA00022737"/>
    </source>
</evidence>
<dbReference type="EnsemblMetazoa" id="BGLB018510-RA">
    <property type="protein sequence ID" value="BGLB018510-PA"/>
    <property type="gene ID" value="BGLB018510"/>
</dbReference>
<evidence type="ECO:0000256" key="7">
    <source>
        <dbReference type="ARBA" id="ARBA00022840"/>
    </source>
</evidence>
<evidence type="ECO:0000259" key="11">
    <source>
        <dbReference type="PROSITE" id="PS50893"/>
    </source>
</evidence>
<evidence type="ECO:0000256" key="4">
    <source>
        <dbReference type="ARBA" id="ARBA00022692"/>
    </source>
</evidence>
<dbReference type="InterPro" id="IPR027417">
    <property type="entry name" value="P-loop_NTPase"/>
</dbReference>
<keyword evidence="8 10" id="KW-1133">Transmembrane helix</keyword>
<keyword evidence="4 10" id="KW-0812">Transmembrane</keyword>
<dbReference type="FunFam" id="3.40.50.300:FF:000074">
    <property type="entry name" value="Multidrug resistance-associated protein 5 isoform 1"/>
    <property type="match status" value="1"/>
</dbReference>
<organism evidence="13 14">
    <name type="scientific">Biomphalaria glabrata</name>
    <name type="common">Bloodfluke planorb</name>
    <name type="synonym">Freshwater snail</name>
    <dbReference type="NCBI Taxonomy" id="6526"/>
    <lineage>
        <taxon>Eukaryota</taxon>
        <taxon>Metazoa</taxon>
        <taxon>Spiralia</taxon>
        <taxon>Lophotrochozoa</taxon>
        <taxon>Mollusca</taxon>
        <taxon>Gastropoda</taxon>
        <taxon>Heterobranchia</taxon>
        <taxon>Euthyneura</taxon>
        <taxon>Panpulmonata</taxon>
        <taxon>Hygrophila</taxon>
        <taxon>Lymnaeoidea</taxon>
        <taxon>Planorbidae</taxon>
        <taxon>Biomphalaria</taxon>
    </lineage>
</organism>
<dbReference type="VEuPathDB" id="VectorBase:BGLAX_030669"/>
<dbReference type="InterPro" id="IPR036640">
    <property type="entry name" value="ABC1_TM_sf"/>
</dbReference>
<dbReference type="STRING" id="6526.A0A2C9KF12"/>
<dbReference type="Gene3D" id="1.20.1560.10">
    <property type="entry name" value="ABC transporter type 1, transmembrane domain"/>
    <property type="match status" value="1"/>
</dbReference>
<keyword evidence="3" id="KW-0813">Transport</keyword>
<comment type="subcellular location">
    <subcellularLocation>
        <location evidence="1">Endomembrane system</location>
        <topology evidence="1">Multi-pass membrane protein</topology>
    </subcellularLocation>
</comment>
<dbReference type="GO" id="GO:0005524">
    <property type="term" value="F:ATP binding"/>
    <property type="evidence" value="ECO:0007669"/>
    <property type="project" value="UniProtKB-KW"/>
</dbReference>
<keyword evidence="9 10" id="KW-0472">Membrane</keyword>
<dbReference type="InterPro" id="IPR011527">
    <property type="entry name" value="ABC1_TM_dom"/>
</dbReference>
<dbReference type="InterPro" id="IPR050173">
    <property type="entry name" value="ABC_transporter_C-like"/>
</dbReference>
<dbReference type="AlphaFoldDB" id="A0A2C9KF12"/>
<evidence type="ECO:0000256" key="3">
    <source>
        <dbReference type="ARBA" id="ARBA00022448"/>
    </source>
</evidence>
<reference evidence="13" key="1">
    <citation type="submission" date="2020-05" db="UniProtKB">
        <authorList>
            <consortium name="EnsemblMetazoa"/>
        </authorList>
    </citation>
    <scope>IDENTIFICATION</scope>
    <source>
        <strain evidence="13">BB02</strain>
    </source>
</reference>
<sequence>MVEEGFSLPESPTEFFVGIIMVYYTVGVAMFAGLGAIAVLFCFKLMGSRKQIKFEDELREAADERIKIASQTFTGIKVLKLYAWEEAFKSIMNTIRNKELFAVFKFNLFRFFTTFAWTGAVFWMTFCTFLAYVLIDDAHHLTASTAFVTISYLAIVRRATNCWSYAIDYVIAGMVSSRRIAKFLVLPEMKVASSTQSTGNSEILKDTAILLKDATLGWTSSGKAILKNISLDVPKNSLVAVVGMVGCGKSSLISAILGEMDLRSGEVQKQGTMSYSPQEAWILNDTVRNNVLFDSELDEEKYQKVIQACALESDLAVFPAGDRTEIGEKIGVVGRTGAGKSSLMLALFRLVEPCQGQIIIDSIDISKLGLYDLRQKLTILPQDPLLFTGTLRLNLDPFEQYSDEEIWKSLELCYLKTYVDKLPEGLNHQVGENGINLSIGQRQLVCLGRALLRKTKILVLDEATAAVDVETDELIQKTIRSQFKDCTVLTIAHRINTIMDYDRILVMDKGQVLEFDSPSSLLKDVNSLFYKLSSESHTLPQSKA</sequence>
<dbReference type="SUPFAM" id="SSF90123">
    <property type="entry name" value="ABC transporter transmembrane region"/>
    <property type="match status" value="1"/>
</dbReference>
<dbReference type="PROSITE" id="PS50929">
    <property type="entry name" value="ABC_TM1F"/>
    <property type="match status" value="1"/>
</dbReference>
<gene>
    <name evidence="13" type="primary">106060250</name>
</gene>
<dbReference type="Gene3D" id="3.40.50.300">
    <property type="entry name" value="P-loop containing nucleotide triphosphate hydrolases"/>
    <property type="match status" value="2"/>
</dbReference>
<dbReference type="GO" id="GO:0140359">
    <property type="term" value="F:ABC-type transporter activity"/>
    <property type="evidence" value="ECO:0007669"/>
    <property type="project" value="InterPro"/>
</dbReference>
<feature type="domain" description="ABC transporter" evidence="11">
    <location>
        <begin position="211"/>
        <end position="534"/>
    </location>
</feature>
<dbReference type="InterPro" id="IPR003439">
    <property type="entry name" value="ABC_transporter-like_ATP-bd"/>
</dbReference>
<dbReference type="VEuPathDB" id="VectorBase:BGLB018510"/>
<evidence type="ECO:0000256" key="1">
    <source>
        <dbReference type="ARBA" id="ARBA00004127"/>
    </source>
</evidence>
<dbReference type="SMART" id="SM00382">
    <property type="entry name" value="AAA"/>
    <property type="match status" value="1"/>
</dbReference>
<protein>
    <recommendedName>
        <fullName evidence="15">ABC transporter domain-containing protein</fullName>
    </recommendedName>
</protein>
<dbReference type="Pfam" id="PF00005">
    <property type="entry name" value="ABC_tran"/>
    <property type="match status" value="2"/>
</dbReference>
<feature type="transmembrane region" description="Helical" evidence="10">
    <location>
        <begin position="108"/>
        <end position="135"/>
    </location>
</feature>
<dbReference type="GO" id="GO:0016887">
    <property type="term" value="F:ATP hydrolysis activity"/>
    <property type="evidence" value="ECO:0007669"/>
    <property type="project" value="InterPro"/>
</dbReference>
<dbReference type="GO" id="GO:0012505">
    <property type="term" value="C:endomembrane system"/>
    <property type="evidence" value="ECO:0007669"/>
    <property type="project" value="UniProtKB-SubCell"/>
</dbReference>
<keyword evidence="6" id="KW-0547">Nucleotide-binding</keyword>
<proteinExistence type="inferred from homology"/>
<accession>A0A2C9KF12</accession>
<evidence type="ECO:0000259" key="12">
    <source>
        <dbReference type="PROSITE" id="PS50929"/>
    </source>
</evidence>
<keyword evidence="7" id="KW-0067">ATP-binding</keyword>
<evidence type="ECO:0000256" key="2">
    <source>
        <dbReference type="ARBA" id="ARBA00009726"/>
    </source>
</evidence>
<dbReference type="PANTHER" id="PTHR24223">
    <property type="entry name" value="ATP-BINDING CASSETTE SUB-FAMILY C"/>
    <property type="match status" value="1"/>
</dbReference>
<feature type="domain" description="ABC transmembrane type-1" evidence="12">
    <location>
        <begin position="1"/>
        <end position="159"/>
    </location>
</feature>
<dbReference type="CDD" id="cd03244">
    <property type="entry name" value="ABCC_MRP_domain2"/>
    <property type="match status" value="1"/>
</dbReference>
<evidence type="ECO:0000256" key="8">
    <source>
        <dbReference type="ARBA" id="ARBA00022989"/>
    </source>
</evidence>